<dbReference type="CDD" id="cd03109">
    <property type="entry name" value="DTBS"/>
    <property type="match status" value="1"/>
</dbReference>
<comment type="caution">
    <text evidence="8">Lacks conserved residue(s) required for the propagation of feature annotation.</text>
</comment>
<feature type="binding site" evidence="8">
    <location>
        <begin position="19"/>
        <end position="24"/>
    </location>
    <ligand>
        <name>ATP</name>
        <dbReference type="ChEBI" id="CHEBI:30616"/>
    </ligand>
</feature>
<dbReference type="GO" id="GO:0009102">
    <property type="term" value="P:biotin biosynthetic process"/>
    <property type="evidence" value="ECO:0007669"/>
    <property type="project" value="UniProtKB-UniRule"/>
</dbReference>
<keyword evidence="2 8" id="KW-0436">Ligase</keyword>
<dbReference type="Gene3D" id="3.40.50.300">
    <property type="entry name" value="P-loop containing nucleotide triphosphate hydrolases"/>
    <property type="match status" value="1"/>
</dbReference>
<keyword evidence="1 8" id="KW-0963">Cytoplasm</keyword>
<name>C6X9J6_METGS</name>
<organism evidence="9 10">
    <name type="scientific">Methylovorus glucosotrophus (strain SIP3-4)</name>
    <dbReference type="NCBI Taxonomy" id="582744"/>
    <lineage>
        <taxon>Bacteria</taxon>
        <taxon>Pseudomonadati</taxon>
        <taxon>Pseudomonadota</taxon>
        <taxon>Betaproteobacteria</taxon>
        <taxon>Nitrosomonadales</taxon>
        <taxon>Methylophilaceae</taxon>
        <taxon>Methylovorus</taxon>
    </lineage>
</organism>
<feature type="binding site" evidence="8">
    <location>
        <position position="122"/>
    </location>
    <ligand>
        <name>Mg(2+)</name>
        <dbReference type="ChEBI" id="CHEBI:18420"/>
    </ligand>
</feature>
<dbReference type="FunFam" id="3.40.50.300:FF:000292">
    <property type="entry name" value="ATP-dependent dethiobiotin synthetase BioD"/>
    <property type="match status" value="1"/>
</dbReference>
<keyword evidence="6 8" id="KW-0067">ATP-binding</keyword>
<keyword evidence="5 8" id="KW-0093">Biotin biosynthesis</keyword>
<feature type="binding site" evidence="8">
    <location>
        <position position="61"/>
    </location>
    <ligand>
        <name>ATP</name>
        <dbReference type="ChEBI" id="CHEBI:30616"/>
    </ligand>
</feature>
<gene>
    <name evidence="8" type="primary">bioD</name>
    <name evidence="9" type="ordered locus">Msip34_0568</name>
</gene>
<dbReference type="GO" id="GO:0000287">
    <property type="term" value="F:magnesium ion binding"/>
    <property type="evidence" value="ECO:0007669"/>
    <property type="project" value="UniProtKB-UniRule"/>
</dbReference>
<dbReference type="OrthoDB" id="9802097at2"/>
<evidence type="ECO:0000256" key="7">
    <source>
        <dbReference type="ARBA" id="ARBA00022842"/>
    </source>
</evidence>
<dbReference type="PIRSF" id="PIRSF006755">
    <property type="entry name" value="DTB_synth"/>
    <property type="match status" value="1"/>
</dbReference>
<keyword evidence="10" id="KW-1185">Reference proteome</keyword>
<comment type="function">
    <text evidence="8">Catalyzes a mechanistically unusual reaction, the ATP-dependent insertion of CO2 between the N7 and N8 nitrogen atoms of 7,8-diaminopelargonic acid (DAPA, also called 7,8-diammoniononanoate) to form a ureido ring.</text>
</comment>
<feature type="binding site" evidence="8">
    <location>
        <position position="61"/>
    </location>
    <ligand>
        <name>Mg(2+)</name>
        <dbReference type="ChEBI" id="CHEBI:18420"/>
    </ligand>
</feature>
<reference evidence="9 10" key="2">
    <citation type="journal article" date="2011" name="J. Bacteriol.">
        <title>Genomes of three methylotrophs from a single niche uncover genetic and metabolic divergence of Methylophilaceae.</title>
        <authorList>
            <person name="Lapidus A."/>
            <person name="Clum A."/>
            <person name="Labutti K."/>
            <person name="Kaluzhnaya M.G."/>
            <person name="Lim S."/>
            <person name="Beck D.A."/>
            <person name="Glavina Del Rio T."/>
            <person name="Nolan M."/>
            <person name="Mavromatis K."/>
            <person name="Huntemann M."/>
            <person name="Lucas S."/>
            <person name="Lidstrom M.E."/>
            <person name="Ivanova N."/>
            <person name="Chistoserdova L."/>
        </authorList>
    </citation>
    <scope>NUCLEOTIDE SEQUENCE [LARGE SCALE GENOMIC DNA]</scope>
    <source>
        <strain evidence="9 10">SIP3-4</strain>
    </source>
</reference>
<accession>C6X9J6</accession>
<dbReference type="EMBL" id="CP001674">
    <property type="protein sequence ID" value="ACT49816.1"/>
    <property type="molecule type" value="Genomic_DNA"/>
</dbReference>
<dbReference type="EC" id="6.3.3.3" evidence="8"/>
<evidence type="ECO:0000256" key="6">
    <source>
        <dbReference type="ARBA" id="ARBA00022840"/>
    </source>
</evidence>
<dbReference type="SUPFAM" id="SSF52540">
    <property type="entry name" value="P-loop containing nucleoside triphosphate hydrolases"/>
    <property type="match status" value="1"/>
</dbReference>
<comment type="pathway">
    <text evidence="8">Cofactor biosynthesis; biotin biosynthesis; biotin from 7,8-diaminononanoate: step 1/2.</text>
</comment>
<keyword evidence="7 8" id="KW-0460">Magnesium</keyword>
<dbReference type="KEGG" id="mei:Msip34_0568"/>
<keyword evidence="3 8" id="KW-0479">Metal-binding</keyword>
<feature type="binding site" evidence="8">
    <location>
        <begin position="182"/>
        <end position="183"/>
    </location>
    <ligand>
        <name>ATP</name>
        <dbReference type="ChEBI" id="CHEBI:30616"/>
    </ligand>
</feature>
<evidence type="ECO:0000256" key="4">
    <source>
        <dbReference type="ARBA" id="ARBA00022741"/>
    </source>
</evidence>
<dbReference type="NCBIfam" id="TIGR00347">
    <property type="entry name" value="bioD"/>
    <property type="match status" value="1"/>
</dbReference>
<evidence type="ECO:0000313" key="9">
    <source>
        <dbReference type="EMBL" id="ACT49816.1"/>
    </source>
</evidence>
<keyword evidence="4 8" id="KW-0547">Nucleotide-binding</keyword>
<comment type="catalytic activity">
    <reaction evidence="8">
        <text>(7R,8S)-7,8-diammoniononanoate + CO2 + ATP = (4R,5S)-dethiobiotin + ADP + phosphate + 3 H(+)</text>
        <dbReference type="Rhea" id="RHEA:15805"/>
        <dbReference type="ChEBI" id="CHEBI:15378"/>
        <dbReference type="ChEBI" id="CHEBI:16526"/>
        <dbReference type="ChEBI" id="CHEBI:30616"/>
        <dbReference type="ChEBI" id="CHEBI:43474"/>
        <dbReference type="ChEBI" id="CHEBI:149469"/>
        <dbReference type="ChEBI" id="CHEBI:149473"/>
        <dbReference type="ChEBI" id="CHEBI:456216"/>
        <dbReference type="EC" id="6.3.3.3"/>
    </reaction>
</comment>
<comment type="subunit">
    <text evidence="8">Homodimer.</text>
</comment>
<dbReference type="GO" id="GO:0005829">
    <property type="term" value="C:cytosol"/>
    <property type="evidence" value="ECO:0007669"/>
    <property type="project" value="TreeGrafter"/>
</dbReference>
<dbReference type="eggNOG" id="COG0132">
    <property type="taxonomic scope" value="Bacteria"/>
</dbReference>
<protein>
    <recommendedName>
        <fullName evidence="8">ATP-dependent dethiobiotin synthetase BioD</fullName>
        <ecNumber evidence="8">6.3.3.3</ecNumber>
    </recommendedName>
    <alternativeName>
        <fullName evidence="8">DTB synthetase</fullName>
        <shortName evidence="8">DTBS</shortName>
    </alternativeName>
    <alternativeName>
        <fullName evidence="8">Dethiobiotin synthase</fullName>
    </alternativeName>
</protein>
<evidence type="ECO:0000256" key="2">
    <source>
        <dbReference type="ARBA" id="ARBA00022598"/>
    </source>
</evidence>
<comment type="cofactor">
    <cofactor evidence="8">
        <name>Mg(2+)</name>
        <dbReference type="ChEBI" id="CHEBI:18420"/>
    </cofactor>
</comment>
<comment type="subcellular location">
    <subcellularLocation>
        <location evidence="8">Cytoplasm</location>
    </subcellularLocation>
</comment>
<dbReference type="GO" id="GO:0005524">
    <property type="term" value="F:ATP binding"/>
    <property type="evidence" value="ECO:0007669"/>
    <property type="project" value="UniProtKB-UniRule"/>
</dbReference>
<feature type="binding site" evidence="8">
    <location>
        <begin position="122"/>
        <end position="125"/>
    </location>
    <ligand>
        <name>ATP</name>
        <dbReference type="ChEBI" id="CHEBI:30616"/>
    </ligand>
</feature>
<dbReference type="STRING" id="582744.Msip34_0568"/>
<dbReference type="HAMAP" id="MF_00336">
    <property type="entry name" value="BioD"/>
    <property type="match status" value="1"/>
</dbReference>
<dbReference type="GO" id="GO:0042803">
    <property type="term" value="F:protein homodimerization activity"/>
    <property type="evidence" value="ECO:0007669"/>
    <property type="project" value="UniProtKB-ARBA"/>
</dbReference>
<feature type="active site" evidence="8">
    <location>
        <position position="44"/>
    </location>
</feature>
<evidence type="ECO:0000313" key="10">
    <source>
        <dbReference type="Proteomes" id="UP000002743"/>
    </source>
</evidence>
<dbReference type="HOGENOM" id="CLU_072551_0_0_4"/>
<dbReference type="UniPathway" id="UPA00078">
    <property type="reaction ID" value="UER00161"/>
</dbReference>
<reference evidence="10" key="1">
    <citation type="submission" date="2009-07" db="EMBL/GenBank/DDBJ databases">
        <title>Complete sequence of chromosome of Methylovorus sp. SIP3-4.</title>
        <authorList>
            <person name="Lucas S."/>
            <person name="Copeland A."/>
            <person name="Lapidus A."/>
            <person name="Glavina del Rio T."/>
            <person name="Tice H."/>
            <person name="Bruce D."/>
            <person name="Goodwin L."/>
            <person name="Pitluck S."/>
            <person name="Clum A."/>
            <person name="Larimer F."/>
            <person name="Land M."/>
            <person name="Hauser L."/>
            <person name="Kyrpides N."/>
            <person name="Mikhailova N."/>
            <person name="Kayluzhnaya M."/>
            <person name="Chistoserdova L."/>
        </authorList>
    </citation>
    <scope>NUCLEOTIDE SEQUENCE [LARGE SCALE GENOMIC DNA]</scope>
    <source>
        <strain evidence="10">SIP3-4</strain>
    </source>
</reference>
<dbReference type="GO" id="GO:0004141">
    <property type="term" value="F:dethiobiotin synthase activity"/>
    <property type="evidence" value="ECO:0007669"/>
    <property type="project" value="UniProtKB-UniRule"/>
</dbReference>
<dbReference type="PANTHER" id="PTHR43210">
    <property type="entry name" value="DETHIOBIOTIN SYNTHETASE"/>
    <property type="match status" value="1"/>
</dbReference>
<dbReference type="InterPro" id="IPR027417">
    <property type="entry name" value="P-loop_NTPase"/>
</dbReference>
<evidence type="ECO:0000256" key="5">
    <source>
        <dbReference type="ARBA" id="ARBA00022756"/>
    </source>
</evidence>
<dbReference type="InterPro" id="IPR004472">
    <property type="entry name" value="DTB_synth_BioD"/>
</dbReference>
<dbReference type="RefSeq" id="WP_015829449.1">
    <property type="nucleotide sequence ID" value="NC_012969.1"/>
</dbReference>
<evidence type="ECO:0000256" key="1">
    <source>
        <dbReference type="ARBA" id="ARBA00022490"/>
    </source>
</evidence>
<dbReference type="PANTHER" id="PTHR43210:SF5">
    <property type="entry name" value="DETHIOBIOTIN SYNTHETASE"/>
    <property type="match status" value="1"/>
</dbReference>
<dbReference type="AlphaFoldDB" id="C6X9J6"/>
<feature type="binding site" evidence="8">
    <location>
        <position position="23"/>
    </location>
    <ligand>
        <name>Mg(2+)</name>
        <dbReference type="ChEBI" id="CHEBI:18420"/>
    </ligand>
</feature>
<proteinExistence type="inferred from homology"/>
<dbReference type="Proteomes" id="UP000002743">
    <property type="component" value="Chromosome"/>
</dbReference>
<dbReference type="Pfam" id="PF13500">
    <property type="entry name" value="AAA_26"/>
    <property type="match status" value="1"/>
</dbReference>
<evidence type="ECO:0000256" key="8">
    <source>
        <dbReference type="HAMAP-Rule" id="MF_00336"/>
    </source>
</evidence>
<sequence>MQNPLNNSKAWFVTGTDTGVGKTLISSALVHGFAAQGLHSVGMKPVAAGCEWRDGELHNDDVAMLRAASNLPLARERINPYAFMPPIAPHIAAQQANTPIVLDVLLQNFHGLQAEAERVIVEGVGGFCVPLGDTLDTADLAVTLGLPVILVVGLRLGCLNHALLTQEAILSRGLRLHGWVGNHIDPDMAMPLENIAALQQRIQAPCLGIVPWQAGASSDLVTSHQPDFRRVASLLNLSILTD</sequence>
<evidence type="ECO:0000256" key="3">
    <source>
        <dbReference type="ARBA" id="ARBA00022723"/>
    </source>
</evidence>
<comment type="similarity">
    <text evidence="8">Belongs to the dethiobiotin synthetase family.</text>
</comment>